<evidence type="ECO:0000313" key="8">
    <source>
        <dbReference type="EMBL" id="SDG63006.1"/>
    </source>
</evidence>
<comment type="subcellular location">
    <subcellularLocation>
        <location evidence="1">Cell membrane</location>
        <topology evidence="1">Multi-pass membrane protein</topology>
    </subcellularLocation>
</comment>
<dbReference type="Pfam" id="PF13396">
    <property type="entry name" value="PLDc_N"/>
    <property type="match status" value="1"/>
</dbReference>
<sequence>MIGTLQAIIIVTFIVILIITLLALIDIARSEFTGNNKVVWVLIVLFTNFLGAILYFFIGRKQKIKQ</sequence>
<dbReference type="AlphaFoldDB" id="A0A1G7VT80"/>
<dbReference type="STRING" id="470826.SAMN04488027_104138"/>
<feature type="transmembrane region" description="Helical" evidence="6">
    <location>
        <begin position="7"/>
        <end position="27"/>
    </location>
</feature>
<evidence type="ECO:0000256" key="1">
    <source>
        <dbReference type="ARBA" id="ARBA00004651"/>
    </source>
</evidence>
<dbReference type="OrthoDB" id="1123412at2"/>
<keyword evidence="3 6" id="KW-0812">Transmembrane</keyword>
<evidence type="ECO:0000256" key="3">
    <source>
        <dbReference type="ARBA" id="ARBA00022692"/>
    </source>
</evidence>
<keyword evidence="2" id="KW-1003">Cell membrane</keyword>
<name>A0A1G7VT80_9FLAO</name>
<evidence type="ECO:0000259" key="7">
    <source>
        <dbReference type="Pfam" id="PF13396"/>
    </source>
</evidence>
<evidence type="ECO:0000256" key="5">
    <source>
        <dbReference type="ARBA" id="ARBA00023136"/>
    </source>
</evidence>
<gene>
    <name evidence="8" type="ORF">SAMN04488027_104138</name>
</gene>
<feature type="domain" description="Cardiolipin synthase N-terminal" evidence="7">
    <location>
        <begin position="18"/>
        <end position="60"/>
    </location>
</feature>
<dbReference type="Proteomes" id="UP000199296">
    <property type="component" value="Unassembled WGS sequence"/>
</dbReference>
<evidence type="ECO:0000256" key="4">
    <source>
        <dbReference type="ARBA" id="ARBA00022989"/>
    </source>
</evidence>
<organism evidence="8 9">
    <name type="scientific">Psychroflexus sediminis</name>
    <dbReference type="NCBI Taxonomy" id="470826"/>
    <lineage>
        <taxon>Bacteria</taxon>
        <taxon>Pseudomonadati</taxon>
        <taxon>Bacteroidota</taxon>
        <taxon>Flavobacteriia</taxon>
        <taxon>Flavobacteriales</taxon>
        <taxon>Flavobacteriaceae</taxon>
        <taxon>Psychroflexus</taxon>
    </lineage>
</organism>
<protein>
    <submittedName>
        <fullName evidence="8">Phospholipase_D-nuclease N-terminal</fullName>
    </submittedName>
</protein>
<evidence type="ECO:0000313" key="9">
    <source>
        <dbReference type="Proteomes" id="UP000199296"/>
    </source>
</evidence>
<dbReference type="RefSeq" id="WP_093366505.1">
    <property type="nucleotide sequence ID" value="NZ_FNCW01000004.1"/>
</dbReference>
<evidence type="ECO:0000256" key="6">
    <source>
        <dbReference type="SAM" id="Phobius"/>
    </source>
</evidence>
<evidence type="ECO:0000256" key="2">
    <source>
        <dbReference type="ARBA" id="ARBA00022475"/>
    </source>
</evidence>
<keyword evidence="4 6" id="KW-1133">Transmembrane helix</keyword>
<dbReference type="GO" id="GO:0005886">
    <property type="term" value="C:plasma membrane"/>
    <property type="evidence" value="ECO:0007669"/>
    <property type="project" value="UniProtKB-SubCell"/>
</dbReference>
<proteinExistence type="predicted"/>
<dbReference type="EMBL" id="FNCW01000004">
    <property type="protein sequence ID" value="SDG63006.1"/>
    <property type="molecule type" value="Genomic_DNA"/>
</dbReference>
<keyword evidence="9" id="KW-1185">Reference proteome</keyword>
<keyword evidence="5 6" id="KW-0472">Membrane</keyword>
<accession>A0A1G7VT80</accession>
<dbReference type="InterPro" id="IPR027379">
    <property type="entry name" value="CLS_N"/>
</dbReference>
<reference evidence="8 9" key="1">
    <citation type="submission" date="2016-10" db="EMBL/GenBank/DDBJ databases">
        <authorList>
            <person name="de Groot N.N."/>
        </authorList>
    </citation>
    <scope>NUCLEOTIDE SEQUENCE [LARGE SCALE GENOMIC DNA]</scope>
    <source>
        <strain evidence="8 9">DSM 19803</strain>
    </source>
</reference>
<feature type="transmembrane region" description="Helical" evidence="6">
    <location>
        <begin position="39"/>
        <end position="58"/>
    </location>
</feature>